<evidence type="ECO:0000259" key="10">
    <source>
        <dbReference type="Pfam" id="PF25521"/>
    </source>
</evidence>
<protein>
    <submittedName>
        <fullName evidence="11">Ankyrin repeat domain-containing protein 50</fullName>
    </submittedName>
</protein>
<dbReference type="InterPro" id="IPR027417">
    <property type="entry name" value="P-loop_NTPase"/>
</dbReference>
<dbReference type="Gene3D" id="3.40.50.300">
    <property type="entry name" value="P-loop containing nucleotide triphosphate hydrolases"/>
    <property type="match status" value="2"/>
</dbReference>
<dbReference type="Pfam" id="PF00023">
    <property type="entry name" value="Ank"/>
    <property type="match status" value="1"/>
</dbReference>
<dbReference type="PANTHER" id="PTHR24123:SF33">
    <property type="entry name" value="PROTEIN HOS4"/>
    <property type="match status" value="1"/>
</dbReference>
<gene>
    <name evidence="11" type="primary">ANKRD50</name>
    <name evidence="11" type="ORF">AWC38_SpisGene9697</name>
</gene>
<name>A0A2B4S4P9_STYPI</name>
<dbReference type="Pfam" id="PF13087">
    <property type="entry name" value="AAA_12"/>
    <property type="match status" value="1"/>
</dbReference>
<evidence type="ECO:0000256" key="5">
    <source>
        <dbReference type="SAM" id="MobiDB-lite"/>
    </source>
</evidence>
<feature type="repeat" description="ANK" evidence="4">
    <location>
        <begin position="1160"/>
        <end position="1192"/>
    </location>
</feature>
<feature type="domain" description="DNA2/NAM7 helicase-like C-terminal" evidence="6">
    <location>
        <begin position="9"/>
        <end position="74"/>
    </location>
</feature>
<feature type="domain" description="Helicase MOV-10 helical" evidence="8">
    <location>
        <begin position="445"/>
        <end position="478"/>
    </location>
</feature>
<evidence type="ECO:0000259" key="8">
    <source>
        <dbReference type="Pfam" id="PF21635"/>
    </source>
</evidence>
<evidence type="ECO:0000259" key="9">
    <source>
        <dbReference type="Pfam" id="PF24883"/>
    </source>
</evidence>
<dbReference type="InterPro" id="IPR041679">
    <property type="entry name" value="DNA2/NAM7-like_C"/>
</dbReference>
<organism evidence="11 12">
    <name type="scientific">Stylophora pistillata</name>
    <name type="common">Smooth cauliflower coral</name>
    <dbReference type="NCBI Taxonomy" id="50429"/>
    <lineage>
        <taxon>Eukaryota</taxon>
        <taxon>Metazoa</taxon>
        <taxon>Cnidaria</taxon>
        <taxon>Anthozoa</taxon>
        <taxon>Hexacorallia</taxon>
        <taxon>Scleractinia</taxon>
        <taxon>Astrocoeniina</taxon>
        <taxon>Pocilloporidae</taxon>
        <taxon>Stylophora</taxon>
    </lineage>
</organism>
<comment type="caution">
    <text evidence="11">The sequence shown here is derived from an EMBL/GenBank/DDBJ whole genome shotgun (WGS) entry which is preliminary data.</text>
</comment>
<dbReference type="Pfam" id="PF21634">
    <property type="entry name" value="MOV-10_beta-barrel"/>
    <property type="match status" value="1"/>
</dbReference>
<dbReference type="CDD" id="cd18808">
    <property type="entry name" value="SF1_C_Upf1"/>
    <property type="match status" value="1"/>
</dbReference>
<dbReference type="SUPFAM" id="SSF48403">
    <property type="entry name" value="Ankyrin repeat"/>
    <property type="match status" value="3"/>
</dbReference>
<feature type="domain" description="Helicase MOV-10-like beta-barrel" evidence="7">
    <location>
        <begin position="479"/>
        <end position="561"/>
    </location>
</feature>
<sequence>MIEKKRFSGEIKVGSVEEFQGQERRVIILSTVRSTKKEYLEVDKDFHLGFLNNPKRFNVAITRAQALLILIGNPDMLCLDENWKTLGFAIGTNGIAAHFALALLVKTLPSQGEARLEQWKRRIKPGESEKMKVVSSVLYHSRSSRTLEQQKYIAQTFLNFLEDNNRKKDMFIDDLRQIYQGEFRPLYHTLSMPFSKVLNTLTYHINACQQIQDRVVFGDGEAAALQLLTDDPEEQGDSDDDLSCRLPSGLRPWYCETCKRPELVFDKNGIRVTSDPAGDEHGVIELKVESGTYGQIMLIIENLSEEIITLKDITLLWSVNFFDYREISSCQQRFRIGCKRRREFGYSYVPGVLTFQTKDVVEFHILRFLSVRIVSDLYDDLKQTSEYRPPPRAPEIPRDVKTFGGIPLPRMQRNGLVMEKLDIYEIPFTVKAQVIKSNQIREGLCERLKKKLSFDNYKEKFCLLLHLEEFQMQKDIRNYDMKGVVFQQDRGDRRFLILEVPGLAENRPSVLRGDKIYAYEPGELKRRYEGIVHKVQMLDVKLGFDMNEMPYIKGKKFDIQFTFHRLPVQMEHRACERIASVNRQDMRHVLFPTEDSLDRRGEINKEVRASKDHANSDALSRLPRKTVEEPDDWSIEADKVNRVKMQRAPITVSQIQDSYDGDGCALQDYSDQWELKNFDFSDFINSSKAEFIGRQWLYQEMETVLEHTENRGVLITGNPGSGKSAFLSYLLCSRRSSPLIHSRILGYHFCMHFDKGTQNGAKFVRNLANMIAWKLEEYGELVGTDPFVRRVLYKDCPQDSEWCFEQGILTPLKNLGLQPVKPWYIVIDALDECANDKAEVLNILKSKVQRLPKWLKLILSSRNVSIITASFEGLKRVELQSDDTKNLEDIDTYLSLKVFSWKDSLLHKIKTTLAITNNEAPAQTIVSILTEKGQGNFQFVKVVLNLWMASTKDVSLDTFPQTLDTSYQLYFERKYTTPESFQPLREIFEVLVAAYTPLTIHEIHLLLKLEHPALDLEYDLMPKLDLVSLFLWHGSGEGLIRIHHASLSEWLTSDNNKGKFYYIKKQNGHNRLAKYYLKKAYENNLPLKPDKAFHLASHIVEGGVYDSLVEQFLSLPSSHINTSDPLTQMTALHHSSSWFNADVTKLLVGHFSDVDSVDYNQRTPAFIAATSGYLKNLKILFGRGANLNRRAAYLDLESASHSKNPIKECRRKLCGYSLLHTAAQEGNNDVVAFLIQHKVNIFSTTGTNNTAMQLAAANGHLKTVQILQRAGGELDDISLHHAAAGGHNDVVQYLLKEGMVDNCVQNIPFSGFPDEEELESECTKLRLYDNHHLYLRETALHAAIARGNVDVIKTLLSENHSAINCPNSARRLPLHEAVYANNYNILETLLKFGVDPNVQCDERMLSSSTGSLTVGMMLPTPCPCGFASLHIAAKHGYHSVAEMLIKYKADPNVFDCNGSTPLHIASCHNKPSLITLLVNSGVDIDARSLNGSTPLHSAASCFSKDIFELLFDLGCDYRATDDEGMTALHYVVKDIAHVGFEYFADLYVTIPRGWIEKHSGASETIISELDTQYPWLNTFIKLVELVSRKEKAYKITALAMYDHRNRTVFHILEEKTNAFIYLTGSNRLSESFLVLSLTPLIPSFDIVISERVKNRVVALNKPYEQALVAKSLTSVISRAFTSTFTKFDCSYLLDYVRLHLVLAANTLLQAGVDVNCRGASGLTPLLVYLRIGGRHMSKVLVKHNVKVDIACGDPFEDSVFHLASYHKLHYLHYLYEYLLGSDNWHKYLQTKHALFDYFLDKYDEPVENRANISIETHDGFSPLWLSVLYAVKYRPFLNLEVPSALTALEIEFASLSASSILNHLIKNGTLDIGCSEKRSDLTLYHVAASRGMWKFIAHLLSSSKIVGIDVDCPNKDGITPMYLAMFIGGDSYEWHSPWCKVVDVIKSYGGTLRYPSLEAEYFLIYNIFFGKNPSKLSLELTEDEILALQEGCGREEDREYEAATVNLFRTSDKVDKILIDYQKKMDECSSFKEDCPADIKRGLPHFTFVVLFLDRQQILKLSYFTIRNNFVTFLDTQIELLKDLLFIASTPHAHMPCENVSKDYKPKEDTIDMCHRFSGKQHPDQETSLHKLYRSYKNSLDLVLETSDEVRSHIPVNGKLPRFFRKMNFALNDYDDSLNCDWQAVATKYIQLRFQRHNLNYWLQATHETSTVPSVSGFLSKRMENVILQHSEESLKLVLKLASGRPTEAFNYLRILRFTRPPMWYETFSGVGNFGQSMGP</sequence>
<dbReference type="SUPFAM" id="SSF52540">
    <property type="entry name" value="P-loop containing nucleoside triphosphate hydrolases"/>
    <property type="match status" value="2"/>
</dbReference>
<dbReference type="Pfam" id="PF24883">
    <property type="entry name" value="NPHP3_N"/>
    <property type="match status" value="1"/>
</dbReference>
<evidence type="ECO:0000256" key="1">
    <source>
        <dbReference type="ARBA" id="ARBA00022737"/>
    </source>
</evidence>
<evidence type="ECO:0000259" key="7">
    <source>
        <dbReference type="Pfam" id="PF21634"/>
    </source>
</evidence>
<feature type="repeat" description="ANK" evidence="4">
    <location>
        <begin position="1369"/>
        <end position="1401"/>
    </location>
</feature>
<dbReference type="Pfam" id="PF12796">
    <property type="entry name" value="Ank_2"/>
    <property type="match status" value="3"/>
</dbReference>
<feature type="repeat" description="ANK" evidence="4">
    <location>
        <begin position="1490"/>
        <end position="1522"/>
    </location>
</feature>
<dbReference type="EMBL" id="LSMT01000145">
    <property type="protein sequence ID" value="PFX25674.1"/>
    <property type="molecule type" value="Genomic_DNA"/>
</dbReference>
<dbReference type="SMART" id="SM00248">
    <property type="entry name" value="ANK"/>
    <property type="match status" value="14"/>
</dbReference>
<keyword evidence="12" id="KW-1185">Reference proteome</keyword>
<dbReference type="InterPro" id="IPR056884">
    <property type="entry name" value="NPHP3-like_N"/>
</dbReference>
<dbReference type="InterPro" id="IPR049080">
    <property type="entry name" value="MOV-10-like_beta-barrel"/>
</dbReference>
<feature type="region of interest" description="Disordered" evidence="5">
    <location>
        <begin position="606"/>
        <end position="625"/>
    </location>
</feature>
<dbReference type="Proteomes" id="UP000225706">
    <property type="component" value="Unassembled WGS sequence"/>
</dbReference>
<evidence type="ECO:0000256" key="4">
    <source>
        <dbReference type="PROSITE-ProRule" id="PRU00023"/>
    </source>
</evidence>
<keyword evidence="2 4" id="KW-0040">ANK repeat</keyword>
<evidence type="ECO:0000256" key="2">
    <source>
        <dbReference type="ARBA" id="ARBA00023043"/>
    </source>
</evidence>
<feature type="repeat" description="ANK" evidence="4">
    <location>
        <begin position="1247"/>
        <end position="1279"/>
    </location>
</feature>
<feature type="domain" description="Nephrocystin 3-like N-terminal" evidence="9">
    <location>
        <begin position="695"/>
        <end position="862"/>
    </location>
</feature>
<dbReference type="InterPro" id="IPR036770">
    <property type="entry name" value="Ankyrin_rpt-contain_sf"/>
</dbReference>
<dbReference type="InterPro" id="IPR049079">
    <property type="entry name" value="Mov-10_helical"/>
</dbReference>
<feature type="repeat" description="ANK" evidence="4">
    <location>
        <begin position="1424"/>
        <end position="1456"/>
    </location>
</feature>
<dbReference type="InterPro" id="IPR058056">
    <property type="entry name" value="WH_TANC1/2"/>
</dbReference>
<accession>A0A2B4S4P9</accession>
<evidence type="ECO:0000259" key="6">
    <source>
        <dbReference type="Pfam" id="PF13087"/>
    </source>
</evidence>
<dbReference type="InterPro" id="IPR051165">
    <property type="entry name" value="Multifunctional_ANK_Repeat"/>
</dbReference>
<feature type="repeat" description="ANK" evidence="4">
    <location>
        <begin position="1457"/>
        <end position="1489"/>
    </location>
</feature>
<reference evidence="12" key="1">
    <citation type="journal article" date="2017" name="bioRxiv">
        <title>Comparative analysis of the genomes of Stylophora pistillata and Acropora digitifera provides evidence for extensive differences between species of corals.</title>
        <authorList>
            <person name="Voolstra C.R."/>
            <person name="Li Y."/>
            <person name="Liew Y.J."/>
            <person name="Baumgarten S."/>
            <person name="Zoccola D."/>
            <person name="Flot J.-F."/>
            <person name="Tambutte S."/>
            <person name="Allemand D."/>
            <person name="Aranda M."/>
        </authorList>
    </citation>
    <scope>NUCLEOTIDE SEQUENCE [LARGE SCALE GENOMIC DNA]</scope>
</reference>
<evidence type="ECO:0000313" key="11">
    <source>
        <dbReference type="EMBL" id="PFX25674.1"/>
    </source>
</evidence>
<dbReference type="Pfam" id="PF25521">
    <property type="entry name" value="WHD_TANC1"/>
    <property type="match status" value="1"/>
</dbReference>
<feature type="compositionally biased region" description="Basic and acidic residues" evidence="5">
    <location>
        <begin position="606"/>
        <end position="615"/>
    </location>
</feature>
<dbReference type="InterPro" id="IPR002110">
    <property type="entry name" value="Ankyrin_rpt"/>
</dbReference>
<feature type="domain" description="TANC1/2-like winged helix" evidence="10">
    <location>
        <begin position="976"/>
        <end position="1112"/>
    </location>
</feature>
<dbReference type="GO" id="GO:0031047">
    <property type="term" value="P:regulatory ncRNA-mediated gene silencing"/>
    <property type="evidence" value="ECO:0007669"/>
    <property type="project" value="UniProtKB-KW"/>
</dbReference>
<feature type="repeat" description="ANK" evidence="4">
    <location>
        <begin position="1214"/>
        <end position="1246"/>
    </location>
</feature>
<dbReference type="PANTHER" id="PTHR24123">
    <property type="entry name" value="ANKYRIN REPEAT-CONTAINING"/>
    <property type="match status" value="1"/>
</dbReference>
<dbReference type="OrthoDB" id="427518at2759"/>
<dbReference type="STRING" id="50429.A0A2B4S4P9"/>
<proteinExistence type="predicted"/>
<evidence type="ECO:0000256" key="3">
    <source>
        <dbReference type="ARBA" id="ARBA00023158"/>
    </source>
</evidence>
<dbReference type="InterPro" id="IPR047187">
    <property type="entry name" value="SF1_C_Upf1"/>
</dbReference>
<keyword evidence="1" id="KW-0677">Repeat</keyword>
<keyword evidence="3" id="KW-0943">RNA-mediated gene silencing</keyword>
<dbReference type="Gene3D" id="1.25.40.20">
    <property type="entry name" value="Ankyrin repeat-containing domain"/>
    <property type="match status" value="5"/>
</dbReference>
<evidence type="ECO:0000313" key="12">
    <source>
        <dbReference type="Proteomes" id="UP000225706"/>
    </source>
</evidence>
<dbReference type="Pfam" id="PF21635">
    <property type="entry name" value="Mov-10_helical"/>
    <property type="match status" value="1"/>
</dbReference>
<dbReference type="PROSITE" id="PS50297">
    <property type="entry name" value="ANK_REP_REGION"/>
    <property type="match status" value="5"/>
</dbReference>
<dbReference type="PROSITE" id="PS50088">
    <property type="entry name" value="ANK_REPEAT"/>
    <property type="match status" value="7"/>
</dbReference>